<dbReference type="AlphaFoldDB" id="A0A365Y0H2"/>
<evidence type="ECO:0008006" key="4">
    <source>
        <dbReference type="Google" id="ProtNLM"/>
    </source>
</evidence>
<comment type="caution">
    <text evidence="2">The sequence shown here is derived from an EMBL/GenBank/DDBJ whole genome shotgun (WGS) entry which is preliminary data.</text>
</comment>
<proteinExistence type="predicted"/>
<accession>A0A365Y0H2</accession>
<name>A0A365Y0H2_9BACT</name>
<feature type="chain" id="PRO_5016561553" description="Outer membrane protein beta-barrel domain-containing protein" evidence="1">
    <location>
        <begin position="18"/>
        <end position="176"/>
    </location>
</feature>
<keyword evidence="1" id="KW-0732">Signal</keyword>
<sequence length="176" mass="18872">MKKAVLLAGFLSLSILAAAQKKLTFSAGAIASISTLRALEAKGIGGFLSGEYRFHKKFAATASAGFEHFSTDLEDPWTHTHISTYNLIPVMAGMRFYPWSFLYGGVSTGIAFKGNDYMRHRFAIAPAAGVILPAGKGKIDLGLQLTGIPQGFGISEQNILEKGGYSYLSLRAAYSL</sequence>
<protein>
    <recommendedName>
        <fullName evidence="4">Outer membrane protein beta-barrel domain-containing protein</fullName>
    </recommendedName>
</protein>
<dbReference type="RefSeq" id="WP_113614419.1">
    <property type="nucleotide sequence ID" value="NZ_QFFJ01000001.1"/>
</dbReference>
<evidence type="ECO:0000256" key="1">
    <source>
        <dbReference type="SAM" id="SignalP"/>
    </source>
</evidence>
<evidence type="ECO:0000313" key="3">
    <source>
        <dbReference type="Proteomes" id="UP000253410"/>
    </source>
</evidence>
<evidence type="ECO:0000313" key="2">
    <source>
        <dbReference type="EMBL" id="RBL91818.1"/>
    </source>
</evidence>
<dbReference type="EMBL" id="QFFJ01000001">
    <property type="protein sequence ID" value="RBL91818.1"/>
    <property type="molecule type" value="Genomic_DNA"/>
</dbReference>
<feature type="signal peptide" evidence="1">
    <location>
        <begin position="1"/>
        <end position="17"/>
    </location>
</feature>
<organism evidence="2 3">
    <name type="scientific">Chitinophaga flava</name>
    <dbReference type="NCBI Taxonomy" id="2259036"/>
    <lineage>
        <taxon>Bacteria</taxon>
        <taxon>Pseudomonadati</taxon>
        <taxon>Bacteroidota</taxon>
        <taxon>Chitinophagia</taxon>
        <taxon>Chitinophagales</taxon>
        <taxon>Chitinophagaceae</taxon>
        <taxon>Chitinophaga</taxon>
    </lineage>
</organism>
<reference evidence="2 3" key="1">
    <citation type="submission" date="2018-05" db="EMBL/GenBank/DDBJ databases">
        <title>Chitinophaga sp. K3CV102501T nov., isolated from isolated from a monsoon evergreen broad-leaved forest soil.</title>
        <authorList>
            <person name="Lv Y."/>
        </authorList>
    </citation>
    <scope>NUCLEOTIDE SEQUENCE [LARGE SCALE GENOMIC DNA]</scope>
    <source>
        <strain evidence="2 3">GDMCC 1.1325</strain>
    </source>
</reference>
<keyword evidence="3" id="KW-1185">Reference proteome</keyword>
<dbReference type="Proteomes" id="UP000253410">
    <property type="component" value="Unassembled WGS sequence"/>
</dbReference>
<gene>
    <name evidence="2" type="ORF">DF182_04230</name>
</gene>
<dbReference type="OrthoDB" id="657299at2"/>